<evidence type="ECO:0000313" key="2">
    <source>
        <dbReference type="EMBL" id="RBI86612.1"/>
    </source>
</evidence>
<dbReference type="OrthoDB" id="6865449at2"/>
<reference evidence="2 3" key="1">
    <citation type="submission" date="2018-07" db="EMBL/GenBank/DDBJ databases">
        <title>Rhodosalinus sp. strain E84T genomic sequence and assembly.</title>
        <authorList>
            <person name="Liu Z.-W."/>
            <person name="Lu D.-C."/>
        </authorList>
    </citation>
    <scope>NUCLEOTIDE SEQUENCE [LARGE SCALE GENOMIC DNA]</scope>
    <source>
        <strain evidence="2 3">E84</strain>
    </source>
</reference>
<sequence length="101" mass="11220">MQEIAAPRYAPRNGDGRSQLACFRAQPEAQGYPAFNALVYSADTLLPIVEMEMQDFWLPDDSHPYGAVARVYLWVHIALGWAFSILAVAGFTGLIRTEDTT</sequence>
<keyword evidence="3" id="KW-1185">Reference proteome</keyword>
<keyword evidence="1" id="KW-1133">Transmembrane helix</keyword>
<dbReference type="RefSeq" id="WP_113288162.1">
    <property type="nucleotide sequence ID" value="NZ_QNTQ01000004.1"/>
</dbReference>
<gene>
    <name evidence="2" type="ORF">DRV85_04055</name>
</gene>
<comment type="caution">
    <text evidence="2">The sequence shown here is derived from an EMBL/GenBank/DDBJ whole genome shotgun (WGS) entry which is preliminary data.</text>
</comment>
<organism evidence="2 3">
    <name type="scientific">Rhodosalinus halophilus</name>
    <dbReference type="NCBI Taxonomy" id="2259333"/>
    <lineage>
        <taxon>Bacteria</taxon>
        <taxon>Pseudomonadati</taxon>
        <taxon>Pseudomonadota</taxon>
        <taxon>Alphaproteobacteria</taxon>
        <taxon>Rhodobacterales</taxon>
        <taxon>Paracoccaceae</taxon>
        <taxon>Rhodosalinus</taxon>
    </lineage>
</organism>
<name>A0A365UBF8_9RHOB</name>
<dbReference type="Proteomes" id="UP000253370">
    <property type="component" value="Unassembled WGS sequence"/>
</dbReference>
<proteinExistence type="predicted"/>
<accession>A0A365UBF8</accession>
<dbReference type="AlphaFoldDB" id="A0A365UBF8"/>
<protein>
    <submittedName>
        <fullName evidence="2">Uncharacterized protein</fullName>
    </submittedName>
</protein>
<evidence type="ECO:0000256" key="1">
    <source>
        <dbReference type="SAM" id="Phobius"/>
    </source>
</evidence>
<keyword evidence="1" id="KW-0812">Transmembrane</keyword>
<evidence type="ECO:0000313" key="3">
    <source>
        <dbReference type="Proteomes" id="UP000253370"/>
    </source>
</evidence>
<feature type="transmembrane region" description="Helical" evidence="1">
    <location>
        <begin position="71"/>
        <end position="95"/>
    </location>
</feature>
<keyword evidence="1" id="KW-0472">Membrane</keyword>
<dbReference type="EMBL" id="QNTQ01000004">
    <property type="protein sequence ID" value="RBI86612.1"/>
    <property type="molecule type" value="Genomic_DNA"/>
</dbReference>